<reference evidence="2" key="1">
    <citation type="journal article" date="2020" name="Fungal Divers.">
        <title>Resolving the Mortierellaceae phylogeny through synthesis of multi-gene phylogenetics and phylogenomics.</title>
        <authorList>
            <person name="Vandepol N."/>
            <person name="Liber J."/>
            <person name="Desiro A."/>
            <person name="Na H."/>
            <person name="Kennedy M."/>
            <person name="Barry K."/>
            <person name="Grigoriev I.V."/>
            <person name="Miller A.N."/>
            <person name="O'Donnell K."/>
            <person name="Stajich J.E."/>
            <person name="Bonito G."/>
        </authorList>
    </citation>
    <scope>NUCLEOTIDE SEQUENCE</scope>
    <source>
        <strain evidence="2">KOD1015</strain>
    </source>
</reference>
<feature type="compositionally biased region" description="Basic and acidic residues" evidence="1">
    <location>
        <begin position="202"/>
        <end position="220"/>
    </location>
</feature>
<dbReference type="AlphaFoldDB" id="A0A9P6G3J9"/>
<evidence type="ECO:0000313" key="2">
    <source>
        <dbReference type="EMBL" id="KAF9586427.1"/>
    </source>
</evidence>
<comment type="caution">
    <text evidence="2">The sequence shown here is derived from an EMBL/GenBank/DDBJ whole genome shotgun (WGS) entry which is preliminary data.</text>
</comment>
<feature type="region of interest" description="Disordered" evidence="1">
    <location>
        <begin position="191"/>
        <end position="284"/>
    </location>
</feature>
<feature type="compositionally biased region" description="Polar residues" evidence="1">
    <location>
        <begin position="257"/>
        <end position="273"/>
    </location>
</feature>
<organism evidence="2 3">
    <name type="scientific">Lunasporangiospora selenospora</name>
    <dbReference type="NCBI Taxonomy" id="979761"/>
    <lineage>
        <taxon>Eukaryota</taxon>
        <taxon>Fungi</taxon>
        <taxon>Fungi incertae sedis</taxon>
        <taxon>Mucoromycota</taxon>
        <taxon>Mortierellomycotina</taxon>
        <taxon>Mortierellomycetes</taxon>
        <taxon>Mortierellales</taxon>
        <taxon>Mortierellaceae</taxon>
        <taxon>Lunasporangiospora</taxon>
    </lineage>
</organism>
<evidence type="ECO:0000313" key="3">
    <source>
        <dbReference type="Proteomes" id="UP000780801"/>
    </source>
</evidence>
<evidence type="ECO:0000256" key="1">
    <source>
        <dbReference type="SAM" id="MobiDB-lite"/>
    </source>
</evidence>
<dbReference type="Proteomes" id="UP000780801">
    <property type="component" value="Unassembled WGS sequence"/>
</dbReference>
<dbReference type="EMBL" id="JAABOA010000033">
    <property type="protein sequence ID" value="KAF9586427.1"/>
    <property type="molecule type" value="Genomic_DNA"/>
</dbReference>
<proteinExistence type="predicted"/>
<protein>
    <submittedName>
        <fullName evidence="2">Uncharacterized protein</fullName>
    </submittedName>
</protein>
<name>A0A9P6G3J9_9FUNG</name>
<keyword evidence="3" id="KW-1185">Reference proteome</keyword>
<gene>
    <name evidence="2" type="ORF">BGW38_005209</name>
</gene>
<sequence>MATDLYNRLPSGRVTTASALSWVFLIPASQTKVGPSEIMEIGGHPCEMTANIDSSGNFYLILERTEPLKDGESSEVSFNLAVTMDRLQKKLEDTHFKGKFRGKDVLRLKTDTLQTGLKCRERCLEVRVLISALQETASHLERLLNDSATANVEIKSPKGETLALVHCSVLMSAIPKITRFVKVVKNEEENLLHPPKRRPRRLSPERSTRLQTSKRGDEQRPIPFVVNLDDSGSFESDYDSLGPFGGGNVRDSPKAWTRSSSAKNEGGSSTPKGTSDEDDGTIGENCDEEHAEINQVDQGNSNPSRNGSDIGGPVFTSGSLPGSSLIMHHIQRKRCLSTSSTRQIWVWPSGRSTQIAIDLVEWVYLHRLPVVKDMRQWAELLEACKALDLPLLYQQCLIRLRDYINEQANPLSLVRQGDLGESTSLGKAMAKELEVAIRKNWTTTIEMNLKEVLGSIDPSGVLLRLLMKGPPPE</sequence>
<accession>A0A9P6G3J9</accession>